<dbReference type="SUPFAM" id="SSF46785">
    <property type="entry name" value="Winged helix' DNA-binding domain"/>
    <property type="match status" value="1"/>
</dbReference>
<dbReference type="CDD" id="cd07377">
    <property type="entry name" value="WHTH_GntR"/>
    <property type="match status" value="1"/>
</dbReference>
<dbReference type="PROSITE" id="PS50949">
    <property type="entry name" value="HTH_GNTR"/>
    <property type="match status" value="1"/>
</dbReference>
<dbReference type="AlphaFoldDB" id="A0A375AEG9"/>
<dbReference type="PANTHER" id="PTHR43537">
    <property type="entry name" value="TRANSCRIPTIONAL REGULATOR, GNTR FAMILY"/>
    <property type="match status" value="1"/>
</dbReference>
<keyword evidence="1" id="KW-0805">Transcription regulation</keyword>
<evidence type="ECO:0000313" key="6">
    <source>
        <dbReference type="Proteomes" id="UP000294820"/>
    </source>
</evidence>
<dbReference type="EMBL" id="LT615367">
    <property type="protein sequence ID" value="SLM64291.1"/>
    <property type="molecule type" value="Genomic_DNA"/>
</dbReference>
<dbReference type="SMART" id="SM00345">
    <property type="entry name" value="HTH_GNTR"/>
    <property type="match status" value="1"/>
</dbReference>
<dbReference type="GO" id="GO:0003700">
    <property type="term" value="F:DNA-binding transcription factor activity"/>
    <property type="evidence" value="ECO:0007669"/>
    <property type="project" value="InterPro"/>
</dbReference>
<keyword evidence="3" id="KW-0804">Transcription</keyword>
<dbReference type="PANTHER" id="PTHR43537:SF53">
    <property type="entry name" value="HTH-TYPE TRANSCRIPTIONAL REPRESSOR NANR"/>
    <property type="match status" value="1"/>
</dbReference>
<dbReference type="KEGG" id="daq:DAQ1742_03486"/>
<dbReference type="Gene3D" id="1.10.10.10">
    <property type="entry name" value="Winged helix-like DNA-binding domain superfamily/Winged helix DNA-binding domain"/>
    <property type="match status" value="1"/>
</dbReference>
<keyword evidence="2" id="KW-0238">DNA-binding</keyword>
<dbReference type="SUPFAM" id="SSF48008">
    <property type="entry name" value="GntR ligand-binding domain-like"/>
    <property type="match status" value="1"/>
</dbReference>
<proteinExistence type="predicted"/>
<evidence type="ECO:0000256" key="3">
    <source>
        <dbReference type="ARBA" id="ARBA00023163"/>
    </source>
</evidence>
<name>A0A375AEG9_9GAMM</name>
<accession>A0A375AEG9</accession>
<dbReference type="Proteomes" id="UP000294820">
    <property type="component" value="Chromosome 1"/>
</dbReference>
<reference evidence="5 6" key="1">
    <citation type="submission" date="2016-09" db="EMBL/GenBank/DDBJ databases">
        <authorList>
            <person name="Reverchon S."/>
            <person name="Nasser W."/>
            <person name="Leonard S."/>
            <person name="Brochier C."/>
            <person name="Duprey A."/>
        </authorList>
    </citation>
    <scope>NUCLEOTIDE SEQUENCE [LARGE SCALE GENOMIC DNA]</scope>
    <source>
        <strain evidence="5 6">174/2</strain>
    </source>
</reference>
<dbReference type="RefSeq" id="WP_035343806.1">
    <property type="nucleotide sequence ID" value="NZ_LT615367.1"/>
</dbReference>
<evidence type="ECO:0000259" key="4">
    <source>
        <dbReference type="PROSITE" id="PS50949"/>
    </source>
</evidence>
<dbReference type="Pfam" id="PF00392">
    <property type="entry name" value="GntR"/>
    <property type="match status" value="1"/>
</dbReference>
<dbReference type="InterPro" id="IPR008920">
    <property type="entry name" value="TF_FadR/GntR_C"/>
</dbReference>
<dbReference type="InterPro" id="IPR036390">
    <property type="entry name" value="WH_DNA-bd_sf"/>
</dbReference>
<dbReference type="InterPro" id="IPR011711">
    <property type="entry name" value="GntR_C"/>
</dbReference>
<organism evidence="5 6">
    <name type="scientific">Dickeya aquatica</name>
    <dbReference type="NCBI Taxonomy" id="1401087"/>
    <lineage>
        <taxon>Bacteria</taxon>
        <taxon>Pseudomonadati</taxon>
        <taxon>Pseudomonadota</taxon>
        <taxon>Gammaproteobacteria</taxon>
        <taxon>Enterobacterales</taxon>
        <taxon>Pectobacteriaceae</taxon>
        <taxon>Dickeya</taxon>
    </lineage>
</organism>
<evidence type="ECO:0000256" key="2">
    <source>
        <dbReference type="ARBA" id="ARBA00023125"/>
    </source>
</evidence>
<dbReference type="InterPro" id="IPR036388">
    <property type="entry name" value="WH-like_DNA-bd_sf"/>
</dbReference>
<keyword evidence="6" id="KW-1185">Reference proteome</keyword>
<dbReference type="InterPro" id="IPR000524">
    <property type="entry name" value="Tscrpt_reg_HTH_GntR"/>
</dbReference>
<sequence>MSDMYGVEKETFIEQKDEVIYQALLNAMVEQQLLPGTRLPEEALAEVFGVSRTGVRKVLQRLATVQMITLLPKRGAVVATPSADEAREILLTRSLIECANLPAVIAHCQPPHLAALETLIAAEERAHQDRNGAEAIRLSGAFHVQLQAISANQVLTGLLSQLVRRSSLVIAAYGAPWQQGCRCHDHRALLTRLRDRDLAGLTQAMQQHFDDITASLRFDRDDTQLPDFSKLFSHLRSGGAA</sequence>
<gene>
    <name evidence="5" type="ORF">DAQ1742_03486</name>
</gene>
<feature type="domain" description="HTH gntR-type" evidence="4">
    <location>
        <begin position="14"/>
        <end position="81"/>
    </location>
</feature>
<dbReference type="GO" id="GO:0003677">
    <property type="term" value="F:DNA binding"/>
    <property type="evidence" value="ECO:0007669"/>
    <property type="project" value="UniProtKB-KW"/>
</dbReference>
<evidence type="ECO:0000256" key="1">
    <source>
        <dbReference type="ARBA" id="ARBA00023015"/>
    </source>
</evidence>
<dbReference type="Gene3D" id="1.20.120.530">
    <property type="entry name" value="GntR ligand-binding domain-like"/>
    <property type="match status" value="1"/>
</dbReference>
<dbReference type="Pfam" id="PF07729">
    <property type="entry name" value="FCD"/>
    <property type="match status" value="1"/>
</dbReference>
<evidence type="ECO:0000313" key="5">
    <source>
        <dbReference type="EMBL" id="SLM64291.1"/>
    </source>
</evidence>
<dbReference type="SMART" id="SM00895">
    <property type="entry name" value="FCD"/>
    <property type="match status" value="1"/>
</dbReference>
<protein>
    <submittedName>
        <fullName evidence="5">Transcriptional regulator, GntR family</fullName>
    </submittedName>
</protein>